<protein>
    <recommendedName>
        <fullName evidence="1">DUF403 domain-containing protein</fullName>
    </recommendedName>
</protein>
<dbReference type="STRING" id="530564.Psta_2849"/>
<dbReference type="eggNOG" id="COG2307">
    <property type="taxonomic scope" value="Bacteria"/>
</dbReference>
<evidence type="ECO:0000313" key="3">
    <source>
        <dbReference type="Proteomes" id="UP000001887"/>
    </source>
</evidence>
<evidence type="ECO:0000259" key="1">
    <source>
        <dbReference type="Pfam" id="PF04168"/>
    </source>
</evidence>
<dbReference type="EMBL" id="CP001848">
    <property type="protein sequence ID" value="ADB17515.1"/>
    <property type="molecule type" value="Genomic_DNA"/>
</dbReference>
<keyword evidence="3" id="KW-1185">Reference proteome</keyword>
<feature type="domain" description="DUF403" evidence="1">
    <location>
        <begin position="1"/>
        <end position="311"/>
    </location>
</feature>
<dbReference type="PANTHER" id="PTHR34595:SF7">
    <property type="entry name" value="SLL1039 PROTEIN"/>
    <property type="match status" value="1"/>
</dbReference>
<dbReference type="InterPro" id="IPR007296">
    <property type="entry name" value="DUF403"/>
</dbReference>
<dbReference type="InterPro" id="IPR051680">
    <property type="entry name" value="ATP-dep_Glu-Cys_Ligase-2"/>
</dbReference>
<dbReference type="AlphaFoldDB" id="D2R7T9"/>
<dbReference type="KEGG" id="psl:Psta_2849"/>
<dbReference type="HOGENOM" id="CLU_071567_1_0_0"/>
<accession>D2R7T9</accession>
<gene>
    <name evidence="2" type="ordered locus">Psta_2849</name>
</gene>
<name>D2R7T9_PIRSD</name>
<dbReference type="Pfam" id="PF04168">
    <property type="entry name" value="Alpha-E"/>
    <property type="match status" value="1"/>
</dbReference>
<dbReference type="OrthoDB" id="9803532at2"/>
<organism evidence="2 3">
    <name type="scientific">Pirellula staleyi (strain ATCC 27377 / DSM 6068 / ICPB 4128)</name>
    <name type="common">Pirella staleyi</name>
    <dbReference type="NCBI Taxonomy" id="530564"/>
    <lineage>
        <taxon>Bacteria</taxon>
        <taxon>Pseudomonadati</taxon>
        <taxon>Planctomycetota</taxon>
        <taxon>Planctomycetia</taxon>
        <taxon>Pirellulales</taxon>
        <taxon>Pirellulaceae</taxon>
        <taxon>Pirellula</taxon>
    </lineage>
</organism>
<sequence>MLSRVADSIFWMSRYIERAENVARFINVNLKLSLDLGSQTAGQWAPLVYTTGDQDFFKEHYVDPDQRKVIEFLAFDAKNPNSIVSCLRYARENARTVREMISSLMWEELNKYFLTVRSAATDRSVFDSPFDFFNQIILSSHLMEGITDATMSHGEAWHFARLGRLLERADKTSRILDVKYFILLPSERDVGTALDTIQWSALLESASALEMYRKRHGRITPAQVADFLILDREFPRAMHFCLIEAENSLAAISGHRGDRIYSSAEQRLGRLRSELNYSRIDEIVNDGLHEFIDDFQQKLNDVGESIYETFFAPTAGAQGPVTTQTQSQTQSR</sequence>
<evidence type="ECO:0000313" key="2">
    <source>
        <dbReference type="EMBL" id="ADB17515.1"/>
    </source>
</evidence>
<reference evidence="2 3" key="1">
    <citation type="journal article" date="2009" name="Stand. Genomic Sci.">
        <title>Complete genome sequence of Pirellula staleyi type strain (ATCC 27377).</title>
        <authorList>
            <person name="Clum A."/>
            <person name="Tindall B.J."/>
            <person name="Sikorski J."/>
            <person name="Ivanova N."/>
            <person name="Mavrommatis K."/>
            <person name="Lucas S."/>
            <person name="Glavina del Rio T."/>
            <person name="Nolan M."/>
            <person name="Chen F."/>
            <person name="Tice H."/>
            <person name="Pitluck S."/>
            <person name="Cheng J.F."/>
            <person name="Chertkov O."/>
            <person name="Brettin T."/>
            <person name="Han C."/>
            <person name="Detter J.C."/>
            <person name="Kuske C."/>
            <person name="Bruce D."/>
            <person name="Goodwin L."/>
            <person name="Ovchinikova G."/>
            <person name="Pati A."/>
            <person name="Mikhailova N."/>
            <person name="Chen A."/>
            <person name="Palaniappan K."/>
            <person name="Land M."/>
            <person name="Hauser L."/>
            <person name="Chang Y.J."/>
            <person name="Jeffries C.D."/>
            <person name="Chain P."/>
            <person name="Rohde M."/>
            <person name="Goker M."/>
            <person name="Bristow J."/>
            <person name="Eisen J.A."/>
            <person name="Markowitz V."/>
            <person name="Hugenholtz P."/>
            <person name="Kyrpides N.C."/>
            <person name="Klenk H.P."/>
            <person name="Lapidus A."/>
        </authorList>
    </citation>
    <scope>NUCLEOTIDE SEQUENCE [LARGE SCALE GENOMIC DNA]</scope>
    <source>
        <strain evidence="3">ATCC 27377 / DSM 6068 / ICPB 4128</strain>
    </source>
</reference>
<dbReference type="PANTHER" id="PTHR34595">
    <property type="entry name" value="BLR5612 PROTEIN"/>
    <property type="match status" value="1"/>
</dbReference>
<dbReference type="Proteomes" id="UP000001887">
    <property type="component" value="Chromosome"/>
</dbReference>
<proteinExistence type="predicted"/>